<name>A0A699XJY0_TANCI</name>
<proteinExistence type="predicted"/>
<accession>A0A699XJY0</accession>
<dbReference type="InterPro" id="IPR007066">
    <property type="entry name" value="RNA_pol_Rpb1_3"/>
</dbReference>
<dbReference type="Gene3D" id="1.10.274.100">
    <property type="entry name" value="RNA polymerase Rpb1, domain 3"/>
    <property type="match status" value="1"/>
</dbReference>
<sequence>LSKHAYIKVRTMVRDENDDLVQKTIETVAGRVLFNQLVPQAVGFVDELLTKKKLQQIISMVFKRTGMARTAQFLDDIKTLGFQSAYKG</sequence>
<comment type="catalytic activity">
    <reaction evidence="6">
        <text>RNA(n) + a ribonucleoside 5'-triphosphate = RNA(n+1) + diphosphate</text>
        <dbReference type="Rhea" id="RHEA:21248"/>
        <dbReference type="Rhea" id="RHEA-COMP:14527"/>
        <dbReference type="Rhea" id="RHEA-COMP:17342"/>
        <dbReference type="ChEBI" id="CHEBI:33019"/>
        <dbReference type="ChEBI" id="CHEBI:61557"/>
        <dbReference type="ChEBI" id="CHEBI:140395"/>
        <dbReference type="EC" id="2.7.7.6"/>
    </reaction>
</comment>
<reference evidence="8" key="1">
    <citation type="journal article" date="2019" name="Sci. Rep.">
        <title>Draft genome of Tanacetum cinerariifolium, the natural source of mosquito coil.</title>
        <authorList>
            <person name="Yamashiro T."/>
            <person name="Shiraishi A."/>
            <person name="Satake H."/>
            <person name="Nakayama K."/>
        </authorList>
    </citation>
    <scope>NUCLEOTIDE SEQUENCE</scope>
</reference>
<keyword evidence="5" id="KW-0804">Transcription</keyword>
<dbReference type="InterPro" id="IPR042102">
    <property type="entry name" value="RNA_pol_Rpb1_3_sf"/>
</dbReference>
<comment type="caution">
    <text evidence="8">The sequence shown here is derived from an EMBL/GenBank/DDBJ whole genome shotgun (WGS) entry which is preliminary data.</text>
</comment>
<feature type="domain" description="RNA polymerase Rpb1" evidence="7">
    <location>
        <begin position="13"/>
        <end position="87"/>
    </location>
</feature>
<evidence type="ECO:0000256" key="3">
    <source>
        <dbReference type="ARBA" id="ARBA00022679"/>
    </source>
</evidence>
<dbReference type="GO" id="GO:0006351">
    <property type="term" value="P:DNA-templated transcription"/>
    <property type="evidence" value="ECO:0007669"/>
    <property type="project" value="InterPro"/>
</dbReference>
<keyword evidence="2" id="KW-0240">DNA-directed RNA polymerase</keyword>
<feature type="non-terminal residue" evidence="8">
    <location>
        <position position="88"/>
    </location>
</feature>
<dbReference type="SUPFAM" id="SSF64484">
    <property type="entry name" value="beta and beta-prime subunits of DNA dependent RNA-polymerase"/>
    <property type="match status" value="1"/>
</dbReference>
<feature type="non-terminal residue" evidence="8">
    <location>
        <position position="1"/>
    </location>
</feature>
<evidence type="ECO:0000256" key="5">
    <source>
        <dbReference type="ARBA" id="ARBA00023163"/>
    </source>
</evidence>
<dbReference type="Pfam" id="PF04983">
    <property type="entry name" value="RNA_pol_Rpb1_3"/>
    <property type="match status" value="1"/>
</dbReference>
<dbReference type="AlphaFoldDB" id="A0A699XJY0"/>
<evidence type="ECO:0000256" key="4">
    <source>
        <dbReference type="ARBA" id="ARBA00022695"/>
    </source>
</evidence>
<evidence type="ECO:0000259" key="7">
    <source>
        <dbReference type="Pfam" id="PF04983"/>
    </source>
</evidence>
<dbReference type="EC" id="2.7.7.6" evidence="1"/>
<evidence type="ECO:0000256" key="6">
    <source>
        <dbReference type="ARBA" id="ARBA00048552"/>
    </source>
</evidence>
<evidence type="ECO:0000256" key="1">
    <source>
        <dbReference type="ARBA" id="ARBA00012418"/>
    </source>
</evidence>
<dbReference type="EMBL" id="BKCJ011838557">
    <property type="protein sequence ID" value="GFD57211.1"/>
    <property type="molecule type" value="Genomic_DNA"/>
</dbReference>
<dbReference type="GO" id="GO:0003677">
    <property type="term" value="F:DNA binding"/>
    <property type="evidence" value="ECO:0007669"/>
    <property type="project" value="InterPro"/>
</dbReference>
<keyword evidence="4" id="KW-0548">Nucleotidyltransferase</keyword>
<dbReference type="GO" id="GO:0003899">
    <property type="term" value="F:DNA-directed RNA polymerase activity"/>
    <property type="evidence" value="ECO:0007669"/>
    <property type="project" value="UniProtKB-EC"/>
</dbReference>
<keyword evidence="3" id="KW-0808">Transferase</keyword>
<organism evidence="8">
    <name type="scientific">Tanacetum cinerariifolium</name>
    <name type="common">Dalmatian daisy</name>
    <name type="synonym">Chrysanthemum cinerariifolium</name>
    <dbReference type="NCBI Taxonomy" id="118510"/>
    <lineage>
        <taxon>Eukaryota</taxon>
        <taxon>Viridiplantae</taxon>
        <taxon>Streptophyta</taxon>
        <taxon>Embryophyta</taxon>
        <taxon>Tracheophyta</taxon>
        <taxon>Spermatophyta</taxon>
        <taxon>Magnoliopsida</taxon>
        <taxon>eudicotyledons</taxon>
        <taxon>Gunneridae</taxon>
        <taxon>Pentapetalae</taxon>
        <taxon>asterids</taxon>
        <taxon>campanulids</taxon>
        <taxon>Asterales</taxon>
        <taxon>Asteraceae</taxon>
        <taxon>Asteroideae</taxon>
        <taxon>Anthemideae</taxon>
        <taxon>Anthemidinae</taxon>
        <taxon>Tanacetum</taxon>
    </lineage>
</organism>
<dbReference type="GO" id="GO:0000428">
    <property type="term" value="C:DNA-directed RNA polymerase complex"/>
    <property type="evidence" value="ECO:0007669"/>
    <property type="project" value="UniProtKB-KW"/>
</dbReference>
<gene>
    <name evidence="8" type="ORF">Tci_929180</name>
</gene>
<evidence type="ECO:0000313" key="8">
    <source>
        <dbReference type="EMBL" id="GFD57211.1"/>
    </source>
</evidence>
<evidence type="ECO:0000256" key="2">
    <source>
        <dbReference type="ARBA" id="ARBA00022478"/>
    </source>
</evidence>
<protein>
    <recommendedName>
        <fullName evidence="1">DNA-directed RNA polymerase</fullName>
        <ecNumber evidence="1">2.7.7.6</ecNumber>
    </recommendedName>
</protein>